<comment type="caution">
    <text evidence="1">The sequence shown here is derived from an EMBL/GenBank/DDBJ whole genome shotgun (WGS) entry which is preliminary data.</text>
</comment>
<protein>
    <submittedName>
        <fullName evidence="1">Uncharacterized protein</fullName>
    </submittedName>
</protein>
<dbReference type="OrthoDB" id="4338729at2"/>
<dbReference type="EMBL" id="BCSY01000111">
    <property type="protein sequence ID" value="GAS98895.1"/>
    <property type="molecule type" value="Genomic_DNA"/>
</dbReference>
<evidence type="ECO:0000313" key="1">
    <source>
        <dbReference type="EMBL" id="GAS98895.1"/>
    </source>
</evidence>
<proteinExistence type="predicted"/>
<reference evidence="2" key="1">
    <citation type="journal article" date="2016" name="Genome Announc.">
        <title>Draft Genome Sequences of Five Rapidly Growing Mycobacterium Species, M. thermoresistibile, M. fortuitum subsp. acetamidolyticum, M. canariasense, M. brisbanense, and M. novocastrense.</title>
        <authorList>
            <person name="Katahira K."/>
            <person name="Ogura Y."/>
            <person name="Gotoh Y."/>
            <person name="Hayashi T."/>
        </authorList>
    </citation>
    <scope>NUCLEOTIDE SEQUENCE [LARGE SCALE GENOMIC DNA]</scope>
    <source>
        <strain evidence="2">JCM15298</strain>
    </source>
</reference>
<name>A0A117IC23_MYCCR</name>
<evidence type="ECO:0000313" key="2">
    <source>
        <dbReference type="Proteomes" id="UP000069443"/>
    </source>
</evidence>
<keyword evidence="2" id="KW-1185">Reference proteome</keyword>
<dbReference type="STRING" id="228230.RMCC_5860"/>
<dbReference type="AlphaFoldDB" id="A0A117IC23"/>
<gene>
    <name evidence="1" type="ORF">RMCC_5860</name>
</gene>
<dbReference type="Proteomes" id="UP000069443">
    <property type="component" value="Unassembled WGS sequence"/>
</dbReference>
<reference evidence="2" key="2">
    <citation type="submission" date="2016-02" db="EMBL/GenBank/DDBJ databases">
        <title>Draft genome sequence of five rapidly growing Mycobacterium species.</title>
        <authorList>
            <person name="Katahira K."/>
            <person name="Gotou Y."/>
            <person name="Iida K."/>
            <person name="Ogura Y."/>
            <person name="Hayashi T."/>
        </authorList>
    </citation>
    <scope>NUCLEOTIDE SEQUENCE [LARGE SCALE GENOMIC DNA]</scope>
    <source>
        <strain evidence="2">JCM15298</strain>
    </source>
</reference>
<sequence length="88" mass="10025">MSELPEGWGRTLHAPWTPEQVAVINRFQREAHIHPFTCGKCTPHSTLIATADGWMCPNNCGYAQDWVPAYMTDPVMLDRMTLKLPWPT</sequence>
<accession>A0A117IC23</accession>
<organism evidence="1 2">
    <name type="scientific">Mycolicibacterium canariasense</name>
    <name type="common">Mycobacterium canariasense</name>
    <dbReference type="NCBI Taxonomy" id="228230"/>
    <lineage>
        <taxon>Bacteria</taxon>
        <taxon>Bacillati</taxon>
        <taxon>Actinomycetota</taxon>
        <taxon>Actinomycetes</taxon>
        <taxon>Mycobacteriales</taxon>
        <taxon>Mycobacteriaceae</taxon>
        <taxon>Mycolicibacterium</taxon>
    </lineage>
</organism>
<dbReference type="RefSeq" id="WP_131805427.1">
    <property type="nucleotide sequence ID" value="NZ_BCSY01000111.1"/>
</dbReference>